<dbReference type="PROSITE" id="PS50893">
    <property type="entry name" value="ABC_TRANSPORTER_2"/>
    <property type="match status" value="2"/>
</dbReference>
<dbReference type="InterPro" id="IPR017900">
    <property type="entry name" value="4Fe4S_Fe_S_CS"/>
</dbReference>
<dbReference type="Pfam" id="PF04068">
    <property type="entry name" value="Fer4_RLI"/>
    <property type="match status" value="1"/>
</dbReference>
<dbReference type="GO" id="GO:0005524">
    <property type="term" value="F:ATP binding"/>
    <property type="evidence" value="ECO:0007669"/>
    <property type="project" value="UniProtKB-KW"/>
</dbReference>
<dbReference type="SMART" id="SM00382">
    <property type="entry name" value="AAA"/>
    <property type="match status" value="2"/>
</dbReference>
<dbReference type="KEGG" id="csty:KN1_18780"/>
<evidence type="ECO:0000313" key="5">
    <source>
        <dbReference type="EMBL" id="BCU70581.1"/>
    </source>
</evidence>
<dbReference type="PROSITE" id="PS00211">
    <property type="entry name" value="ABC_TRANSPORTER_1"/>
    <property type="match status" value="1"/>
</dbReference>
<name>A0A8D5U879_9CREN</name>
<dbReference type="AlphaFoldDB" id="A0A8D5U879"/>
<gene>
    <name evidence="5" type="ORF">KN1_18780</name>
</gene>
<dbReference type="InterPro" id="IPR017896">
    <property type="entry name" value="4Fe4S_Fe-S-bd"/>
</dbReference>
<evidence type="ECO:0000259" key="3">
    <source>
        <dbReference type="PROSITE" id="PS50893"/>
    </source>
</evidence>
<dbReference type="Gene3D" id="3.40.50.300">
    <property type="entry name" value="P-loop containing nucleotide triphosphate hydrolases"/>
    <property type="match status" value="2"/>
</dbReference>
<dbReference type="PRINTS" id="PR01868">
    <property type="entry name" value="ABCEFAMILY"/>
</dbReference>
<evidence type="ECO:0000259" key="4">
    <source>
        <dbReference type="PROSITE" id="PS51379"/>
    </source>
</evidence>
<dbReference type="Proteomes" id="UP000825123">
    <property type="component" value="Chromosome"/>
</dbReference>
<evidence type="ECO:0000256" key="2">
    <source>
        <dbReference type="ARBA" id="ARBA00022840"/>
    </source>
</evidence>
<dbReference type="RefSeq" id="WP_221287273.1">
    <property type="nucleotide sequence ID" value="NZ_AP024597.1"/>
</dbReference>
<dbReference type="PANTHER" id="PTHR19248">
    <property type="entry name" value="ATP-BINDING TRANSPORT PROTEIN-RELATED"/>
    <property type="match status" value="1"/>
</dbReference>
<protein>
    <submittedName>
        <fullName evidence="5">Ribosome biogenesis/translation initiation ATPase RLI</fullName>
    </submittedName>
</protein>
<dbReference type="SUPFAM" id="SSF54862">
    <property type="entry name" value="4Fe-4S ferredoxins"/>
    <property type="match status" value="1"/>
</dbReference>
<feature type="domain" description="4Fe-4S ferredoxin-type" evidence="4">
    <location>
        <begin position="47"/>
        <end position="76"/>
    </location>
</feature>
<organism evidence="5 6">
    <name type="scientific">Stygiolobus caldivivus</name>
    <dbReference type="NCBI Taxonomy" id="2824673"/>
    <lineage>
        <taxon>Archaea</taxon>
        <taxon>Thermoproteota</taxon>
        <taxon>Thermoprotei</taxon>
        <taxon>Sulfolobales</taxon>
        <taxon>Sulfolobaceae</taxon>
        <taxon>Stygiolobus</taxon>
    </lineage>
</organism>
<keyword evidence="6" id="KW-1185">Reference proteome</keyword>
<proteinExistence type="predicted"/>
<keyword evidence="1" id="KW-0547">Nucleotide-binding</keyword>
<feature type="domain" description="ABC transporter" evidence="3">
    <location>
        <begin position="336"/>
        <end position="565"/>
    </location>
</feature>
<dbReference type="NCBIfam" id="NF009945">
    <property type="entry name" value="PRK13409.1"/>
    <property type="match status" value="1"/>
</dbReference>
<dbReference type="InterPro" id="IPR007209">
    <property type="entry name" value="RNaseL-inhib-like_metal-bd_dom"/>
</dbReference>
<evidence type="ECO:0000256" key="1">
    <source>
        <dbReference type="ARBA" id="ARBA00022741"/>
    </source>
</evidence>
<dbReference type="InterPro" id="IPR027417">
    <property type="entry name" value="P-loop_NTPase"/>
</dbReference>
<dbReference type="EMBL" id="AP024597">
    <property type="protein sequence ID" value="BCU70581.1"/>
    <property type="molecule type" value="Genomic_DNA"/>
</dbReference>
<sequence>MRGTSLRVAVLNYDYCKPDKCNIECVAFCPINKSGSKAIELSDIVKGKPVIYEETCIGCGICIKKCPFGAIDIVNLPDEFGEEEIHRYKVNGFKLFGIITPKRGYVIGLLGKNSTGKSTILRILSGELVPNFGDPQAKLTKEQVLDRFKGKELYDYFSLLYSGKLKIIHKIQYVEYASKFLKGTVNELLTKVDDRGKIDEVKSLLNLSPMWTKDVRYLSGGELQKLLVAAALLREADVYLFDEPSSYLDIRERINMANSIRELTKGKYVVVVEHDLIVLDYLTDLINIIYGKSSVYGRVSKTYTSRVGINNFLKGYLPAENMQIRSDEIKFNLKELTDLDLTANAQPKVIWTGLSKKLDGFSLEVEEGYAREGEVIGIVGPNGIGKTTFMRILVSEIKPDEGQVLTEGLSLSYKPQRIAPNYDGTVQEFLESVRKDVLSSSNWFFEEVVKRLNLHRILESKVIDLSGGELQKLYVTASLAKEADVYVIDEPSSYLDVEERYIVAKAIKRVTRERKSVTFMVDHDLALHDYIADRVMVFTGAPGLKGYAKKPQSLSSGMNEFLKELGITFRRDMDSGRPRVNKPGSYLDRIQKENNEYYSMKIVREESNT</sequence>
<dbReference type="InterPro" id="IPR003439">
    <property type="entry name" value="ABC_transporter-like_ATP-bd"/>
</dbReference>
<dbReference type="InterPro" id="IPR017871">
    <property type="entry name" value="ABC_transporter-like_CS"/>
</dbReference>
<dbReference type="PROSITE" id="PS51379">
    <property type="entry name" value="4FE4S_FER_2"/>
    <property type="match status" value="1"/>
</dbReference>
<dbReference type="InterPro" id="IPR003593">
    <property type="entry name" value="AAA+_ATPase"/>
</dbReference>
<dbReference type="Pfam" id="PF00037">
    <property type="entry name" value="Fer4"/>
    <property type="match status" value="1"/>
</dbReference>
<dbReference type="GO" id="GO:0016887">
    <property type="term" value="F:ATP hydrolysis activity"/>
    <property type="evidence" value="ECO:0007669"/>
    <property type="project" value="InterPro"/>
</dbReference>
<dbReference type="SUPFAM" id="SSF52540">
    <property type="entry name" value="P-loop containing nucleoside triphosphate hydrolases"/>
    <property type="match status" value="2"/>
</dbReference>
<dbReference type="PROSITE" id="PS00198">
    <property type="entry name" value="4FE4S_FER_1"/>
    <property type="match status" value="1"/>
</dbReference>
<evidence type="ECO:0000313" key="6">
    <source>
        <dbReference type="Proteomes" id="UP000825123"/>
    </source>
</evidence>
<reference evidence="5 6" key="1">
    <citation type="submission" date="2021-04" db="EMBL/GenBank/DDBJ databases">
        <title>Complete genome sequence of Stygiolobus sp. KN-1.</title>
        <authorList>
            <person name="Nakamura K."/>
            <person name="Sakai H."/>
            <person name="Kurosawa N."/>
        </authorList>
    </citation>
    <scope>NUCLEOTIDE SEQUENCE [LARGE SCALE GENOMIC DNA]</scope>
    <source>
        <strain evidence="5 6">KN-1</strain>
    </source>
</reference>
<dbReference type="InterPro" id="IPR013283">
    <property type="entry name" value="RLI1"/>
</dbReference>
<keyword evidence="2" id="KW-0067">ATP-binding</keyword>
<dbReference type="GO" id="GO:0016491">
    <property type="term" value="F:oxidoreductase activity"/>
    <property type="evidence" value="ECO:0007669"/>
    <property type="project" value="UniProtKB-ARBA"/>
</dbReference>
<feature type="domain" description="ABC transporter" evidence="3">
    <location>
        <begin position="80"/>
        <end position="315"/>
    </location>
</feature>
<accession>A0A8D5U879</accession>
<dbReference type="FunFam" id="3.40.50.300:FF:001546">
    <property type="entry name" value="RNase L inhibitor homolog"/>
    <property type="match status" value="1"/>
</dbReference>
<dbReference type="GeneID" id="66163606"/>
<dbReference type="Pfam" id="PF00005">
    <property type="entry name" value="ABC_tran"/>
    <property type="match status" value="2"/>
</dbReference>